<dbReference type="SMART" id="SM00382">
    <property type="entry name" value="AAA"/>
    <property type="match status" value="1"/>
</dbReference>
<gene>
    <name evidence="10" type="ORF">Cpap_1006</name>
</gene>
<proteinExistence type="predicted"/>
<dbReference type="OrthoDB" id="1699242at2"/>
<feature type="domain" description="ABC transmembrane type-1" evidence="9">
    <location>
        <begin position="14"/>
        <end position="289"/>
    </location>
</feature>
<feature type="transmembrane region" description="Helical" evidence="7">
    <location>
        <begin position="53"/>
        <end position="70"/>
    </location>
</feature>
<evidence type="ECO:0000313" key="10">
    <source>
        <dbReference type="EMBL" id="EGD46624.1"/>
    </source>
</evidence>
<keyword evidence="5 7" id="KW-1133">Transmembrane helix</keyword>
<feature type="transmembrane region" description="Helical" evidence="7">
    <location>
        <begin position="12"/>
        <end position="33"/>
    </location>
</feature>
<feature type="domain" description="ABC transporter" evidence="8">
    <location>
        <begin position="335"/>
        <end position="576"/>
    </location>
</feature>
<feature type="transmembrane region" description="Helical" evidence="7">
    <location>
        <begin position="124"/>
        <end position="148"/>
    </location>
</feature>
<dbReference type="Proteomes" id="UP000003860">
    <property type="component" value="Unassembled WGS sequence"/>
</dbReference>
<dbReference type="PANTHER" id="PTHR43394:SF1">
    <property type="entry name" value="ATP-BINDING CASSETTE SUB-FAMILY B MEMBER 10, MITOCHONDRIAL"/>
    <property type="match status" value="1"/>
</dbReference>
<keyword evidence="4" id="KW-0067">ATP-binding</keyword>
<dbReference type="InterPro" id="IPR036640">
    <property type="entry name" value="ABC1_TM_sf"/>
</dbReference>
<reference evidence="10" key="2">
    <citation type="submission" date="2011-01" db="EMBL/GenBank/DDBJ databases">
        <title>The Non-contiguous Finished genome of Clostridium papyrosolvens.</title>
        <authorList>
            <person name="Lucas S."/>
            <person name="Copeland A."/>
            <person name="Lapidus A."/>
            <person name="Cheng J.-F."/>
            <person name="Goodwin L."/>
            <person name="Pitluck S."/>
            <person name="Misra M."/>
            <person name="Chertkov O."/>
            <person name="Detter J.C."/>
            <person name="Han C."/>
            <person name="Tapia R."/>
            <person name="Land M."/>
            <person name="Hauser L."/>
            <person name="Kyrpides N."/>
            <person name="Ivanova N."/>
            <person name="Pagani I."/>
            <person name="Mouttaki H."/>
            <person name="He Z."/>
            <person name="Zhou J."/>
            <person name="Hemme C.L."/>
            <person name="Woyke T."/>
        </authorList>
    </citation>
    <scope>NUCLEOTIDE SEQUENCE [LARGE SCALE GENOMIC DNA]</scope>
    <source>
        <strain evidence="10">DSM 2782</strain>
    </source>
</reference>
<organism evidence="10 11">
    <name type="scientific">Ruminiclostridium papyrosolvens DSM 2782</name>
    <dbReference type="NCBI Taxonomy" id="588581"/>
    <lineage>
        <taxon>Bacteria</taxon>
        <taxon>Bacillati</taxon>
        <taxon>Bacillota</taxon>
        <taxon>Clostridia</taxon>
        <taxon>Eubacteriales</taxon>
        <taxon>Oscillospiraceae</taxon>
        <taxon>Ruminiclostridium</taxon>
    </lineage>
</organism>
<evidence type="ECO:0000256" key="4">
    <source>
        <dbReference type="ARBA" id="ARBA00022840"/>
    </source>
</evidence>
<comment type="subcellular location">
    <subcellularLocation>
        <location evidence="1">Cell membrane</location>
        <topology evidence="1">Multi-pass membrane protein</topology>
    </subcellularLocation>
</comment>
<keyword evidence="3" id="KW-0547">Nucleotide-binding</keyword>
<sequence length="583" mass="66570">MINFFLGNTKKYFLIIALINVLSGLTVPLNIFLIQRIIDTAVVSGKSGFGNDFTYILFYLGLQIVTVLLAQSDKLLRTIFGNTLEINWGKDILEKSAKVQYKYFEQTKSYETIHRILSGFKENITGITDITSSVTKITISMFGVFYFIMQTEWWIFIALLITTFPVWLFSIISTLRERDTYTEIYPYFLRANYLSKMINSRESIKEVRLYNFFKHINKLWSEVLSKFQRGQLLSNLKPRYIAGAFIFLQYFVVTVIIFMLVYPLRKGLMTIGVFVALAQAMWNYVGNFQYEIINIIQKINHLRVFAKDYKTFMALDENSSALCGGDANNINFTSIEFKDVWFRYDDSSEYVLKGVNFSISNNELIALVGLNGSGKTTIIKLLLGLLHPTKGDVLVDGMPVSDIQVTKRKKIFSVIFQDFAKYNISLRENIALSNLDFINNEKEMIRILNSLTNQAELVQNLKDGFDTSLGKDIDGGTDLSGGQWQTVAIARALFSDSSCIVMDEPTAAIDPIAEVEVYNQLISAAKNKAAVFVTHRLGSTRLAHTIYTLDKGIIVEKGSHEELMERNGIYAEMFNTQKRWYEK</sequence>
<accession>F1TG05</accession>
<dbReference type="PANTHER" id="PTHR43394">
    <property type="entry name" value="ATP-DEPENDENT PERMEASE MDL1, MITOCHONDRIAL"/>
    <property type="match status" value="1"/>
</dbReference>
<feature type="transmembrane region" description="Helical" evidence="7">
    <location>
        <begin position="154"/>
        <end position="175"/>
    </location>
</feature>
<dbReference type="Pfam" id="PF00664">
    <property type="entry name" value="ABC_membrane"/>
    <property type="match status" value="1"/>
</dbReference>
<evidence type="ECO:0000256" key="3">
    <source>
        <dbReference type="ARBA" id="ARBA00022741"/>
    </source>
</evidence>
<dbReference type="InterPro" id="IPR003439">
    <property type="entry name" value="ABC_transporter-like_ATP-bd"/>
</dbReference>
<dbReference type="eggNOG" id="COG1132">
    <property type="taxonomic scope" value="Bacteria"/>
</dbReference>
<evidence type="ECO:0000256" key="2">
    <source>
        <dbReference type="ARBA" id="ARBA00022692"/>
    </source>
</evidence>
<reference evidence="10" key="1">
    <citation type="submission" date="2009-07" db="EMBL/GenBank/DDBJ databases">
        <authorList>
            <consortium name="US DOE Joint Genome Institute (JGI-PGF)"/>
            <person name="Lucas S."/>
            <person name="Copeland A."/>
            <person name="Lapidus A."/>
            <person name="Glavina del Rio T."/>
            <person name="Tice H."/>
            <person name="Bruce D."/>
            <person name="Goodwin L."/>
            <person name="Pitluck S."/>
            <person name="Larimer F."/>
            <person name="Land M.L."/>
            <person name="Mouttaki H."/>
            <person name="He Z."/>
            <person name="Zhou J."/>
            <person name="Hemme C.L."/>
        </authorList>
    </citation>
    <scope>NUCLEOTIDE SEQUENCE [LARGE SCALE GENOMIC DNA]</scope>
    <source>
        <strain evidence="10">DSM 2782</strain>
    </source>
</reference>
<dbReference type="STRING" id="588581.Cpap_1006"/>
<keyword evidence="6 7" id="KW-0472">Membrane</keyword>
<dbReference type="GO" id="GO:0016887">
    <property type="term" value="F:ATP hydrolysis activity"/>
    <property type="evidence" value="ECO:0007669"/>
    <property type="project" value="InterPro"/>
</dbReference>
<dbReference type="InterPro" id="IPR011527">
    <property type="entry name" value="ABC1_TM_dom"/>
</dbReference>
<dbReference type="GO" id="GO:0005524">
    <property type="term" value="F:ATP binding"/>
    <property type="evidence" value="ECO:0007669"/>
    <property type="project" value="UniProtKB-KW"/>
</dbReference>
<dbReference type="Gene3D" id="1.20.1560.10">
    <property type="entry name" value="ABC transporter type 1, transmembrane domain"/>
    <property type="match status" value="1"/>
</dbReference>
<dbReference type="PROSITE" id="PS50929">
    <property type="entry name" value="ABC_TM1F"/>
    <property type="match status" value="1"/>
</dbReference>
<dbReference type="RefSeq" id="WP_004621014.1">
    <property type="nucleotide sequence ID" value="NZ_ACXX02000012.1"/>
</dbReference>
<dbReference type="InterPro" id="IPR003593">
    <property type="entry name" value="AAA+_ATPase"/>
</dbReference>
<dbReference type="Gene3D" id="3.40.50.300">
    <property type="entry name" value="P-loop containing nucleotide triphosphate hydrolases"/>
    <property type="match status" value="1"/>
</dbReference>
<dbReference type="EMBL" id="ACXX02000012">
    <property type="protein sequence ID" value="EGD46624.1"/>
    <property type="molecule type" value="Genomic_DNA"/>
</dbReference>
<evidence type="ECO:0000256" key="6">
    <source>
        <dbReference type="ARBA" id="ARBA00023136"/>
    </source>
</evidence>
<evidence type="ECO:0000256" key="1">
    <source>
        <dbReference type="ARBA" id="ARBA00004651"/>
    </source>
</evidence>
<dbReference type="PROSITE" id="PS50893">
    <property type="entry name" value="ABC_TRANSPORTER_2"/>
    <property type="match status" value="1"/>
</dbReference>
<keyword evidence="11" id="KW-1185">Reference proteome</keyword>
<dbReference type="Pfam" id="PF00005">
    <property type="entry name" value="ABC_tran"/>
    <property type="match status" value="1"/>
</dbReference>
<dbReference type="GO" id="GO:0005886">
    <property type="term" value="C:plasma membrane"/>
    <property type="evidence" value="ECO:0007669"/>
    <property type="project" value="UniProtKB-SubCell"/>
</dbReference>
<dbReference type="SUPFAM" id="SSF90123">
    <property type="entry name" value="ABC transporter transmembrane region"/>
    <property type="match status" value="1"/>
</dbReference>
<evidence type="ECO:0000256" key="7">
    <source>
        <dbReference type="SAM" id="Phobius"/>
    </source>
</evidence>
<dbReference type="InterPro" id="IPR027417">
    <property type="entry name" value="P-loop_NTPase"/>
</dbReference>
<protein>
    <submittedName>
        <fullName evidence="10">ABC transporter related protein</fullName>
    </submittedName>
</protein>
<name>F1TG05_9FIRM</name>
<comment type="caution">
    <text evidence="10">The sequence shown here is derived from an EMBL/GenBank/DDBJ whole genome shotgun (WGS) entry which is preliminary data.</text>
</comment>
<evidence type="ECO:0000259" key="8">
    <source>
        <dbReference type="PROSITE" id="PS50893"/>
    </source>
</evidence>
<dbReference type="InterPro" id="IPR039421">
    <property type="entry name" value="Type_1_exporter"/>
</dbReference>
<dbReference type="SUPFAM" id="SSF52540">
    <property type="entry name" value="P-loop containing nucleoside triphosphate hydrolases"/>
    <property type="match status" value="1"/>
</dbReference>
<feature type="transmembrane region" description="Helical" evidence="7">
    <location>
        <begin position="240"/>
        <end position="262"/>
    </location>
</feature>
<dbReference type="GO" id="GO:0015421">
    <property type="term" value="F:ABC-type oligopeptide transporter activity"/>
    <property type="evidence" value="ECO:0007669"/>
    <property type="project" value="TreeGrafter"/>
</dbReference>
<evidence type="ECO:0000259" key="9">
    <source>
        <dbReference type="PROSITE" id="PS50929"/>
    </source>
</evidence>
<evidence type="ECO:0000256" key="5">
    <source>
        <dbReference type="ARBA" id="ARBA00022989"/>
    </source>
</evidence>
<keyword evidence="2 7" id="KW-0812">Transmembrane</keyword>
<dbReference type="AlphaFoldDB" id="F1TG05"/>
<evidence type="ECO:0000313" key="11">
    <source>
        <dbReference type="Proteomes" id="UP000003860"/>
    </source>
</evidence>